<evidence type="ECO:0000313" key="5">
    <source>
        <dbReference type="Proteomes" id="UP000000503"/>
    </source>
</evidence>
<dbReference type="GO" id="GO:0051782">
    <property type="term" value="P:negative regulation of cell division"/>
    <property type="evidence" value="ECO:0007669"/>
    <property type="project" value="TreeGrafter"/>
</dbReference>
<keyword evidence="1" id="KW-0547">Nucleotide-binding</keyword>
<dbReference type="eggNOG" id="COG0455">
    <property type="taxonomic scope" value="Bacteria"/>
</dbReference>
<dbReference type="Gene3D" id="3.40.50.300">
    <property type="entry name" value="P-loop containing nucleotide triphosphate hydrolases"/>
    <property type="match status" value="1"/>
</dbReference>
<reference evidence="5" key="1">
    <citation type="journal article" date="2013" name="Stand. Genomic Sci.">
        <title>Genome sequence of the thermophilic fresh-water bacterium Spirochaeta caldaria type strain (H1(T)), reclassification of Spirochaeta caldaria, Spirochaeta stenostrepta, and Spirochaeta zuelzerae in the genus Treponema as Treponema caldaria comb. nov., Treponema stenostrepta comb. nov., and Treponema zuelzerae comb. nov., and emendation of the genus Treponema.</title>
        <authorList>
            <person name="Abt B."/>
            <person name="Goker M."/>
            <person name="Scheuner C."/>
            <person name="Han C."/>
            <person name="Lu M."/>
            <person name="Misra M."/>
            <person name="Lapidus A."/>
            <person name="Nolan M."/>
            <person name="Lucas S."/>
            <person name="Hammon N."/>
            <person name="Deshpande S."/>
            <person name="Cheng J.F."/>
            <person name="Tapia R."/>
            <person name="Goodwin L.A."/>
            <person name="Pitluck S."/>
            <person name="Liolios K."/>
            <person name="Pagani I."/>
            <person name="Ivanova N."/>
            <person name="Mavromatis K."/>
            <person name="Mikhailova N."/>
            <person name="Huntemann M."/>
            <person name="Pati A."/>
            <person name="Chen A."/>
            <person name="Palaniappan K."/>
            <person name="Land M."/>
            <person name="Hauser L."/>
            <person name="Jeffries C.D."/>
            <person name="Rohde M."/>
            <person name="Spring S."/>
            <person name="Gronow S."/>
            <person name="Detter J.C."/>
            <person name="Bristow J."/>
            <person name="Eisen J.A."/>
            <person name="Markowitz V."/>
            <person name="Hugenholtz P."/>
            <person name="Kyrpides N.C."/>
            <person name="Woyke T."/>
            <person name="Klenk H.P."/>
        </authorList>
    </citation>
    <scope>NUCLEOTIDE SEQUENCE</scope>
    <source>
        <strain evidence="5">ATCC 51460 / DSM 7334 / H1</strain>
    </source>
</reference>
<keyword evidence="5" id="KW-1185">Reference proteome</keyword>
<dbReference type="HOGENOM" id="CLU_037612_0_2_12"/>
<protein>
    <submittedName>
        <fullName evidence="4">Cobyrinic acid ac-diamide synthase</fullName>
    </submittedName>
</protein>
<dbReference type="GO" id="GO:0005524">
    <property type="term" value="F:ATP binding"/>
    <property type="evidence" value="ECO:0007669"/>
    <property type="project" value="UniProtKB-KW"/>
</dbReference>
<sequence>MAIILPIASGKGGVGKSVFAINCAVALAKLGKTTVLIDLDLGASNLHTLLGIKNRYPGIGNLINRTETCLEALLIETDILRLFFIPGDTLLPGTANIDFFTKQKIMKSITNLPADYILLDLGAGSSYNTVDFFLTSSSGCIVTMGESTAILNAYSFLKTVFYRTLIRSFPPKGPERQVISNFFAQKMEGTSNTSSVLKKTLLENFGENAQQAISVVERLYPRIVLNMGTGPHDLGVGIKLREIAKKNLELNVEYIGYIPWDSSVSASVTARKPAILLQPDSPFAQAIQAIAGRLISEPIPTMPHLYPDNEDLKAVYLS</sequence>
<gene>
    <name evidence="4" type="ordered locus">Spica_0852</name>
</gene>
<keyword evidence="2" id="KW-0067">ATP-binding</keyword>
<dbReference type="PANTHER" id="PTHR43384:SF6">
    <property type="entry name" value="SEPTUM SITE-DETERMINING PROTEIN MIND HOMOLOG, CHLOROPLASTIC"/>
    <property type="match status" value="1"/>
</dbReference>
<dbReference type="AlphaFoldDB" id="F8F1F3"/>
<dbReference type="Proteomes" id="UP000000503">
    <property type="component" value="Chromosome"/>
</dbReference>
<organism evidence="4 5">
    <name type="scientific">Gracilinema caldarium (strain ATCC 51460 / DSM 7334 / H1)</name>
    <name type="common">Treponema caldarium</name>
    <dbReference type="NCBI Taxonomy" id="744872"/>
    <lineage>
        <taxon>Bacteria</taxon>
        <taxon>Pseudomonadati</taxon>
        <taxon>Spirochaetota</taxon>
        <taxon>Spirochaetia</taxon>
        <taxon>Spirochaetales</taxon>
        <taxon>Breznakiellaceae</taxon>
        <taxon>Gracilinema</taxon>
    </lineage>
</organism>
<dbReference type="PANTHER" id="PTHR43384">
    <property type="entry name" value="SEPTUM SITE-DETERMINING PROTEIN MIND HOMOLOG, CHLOROPLASTIC-RELATED"/>
    <property type="match status" value="1"/>
</dbReference>
<dbReference type="EMBL" id="CP002868">
    <property type="protein sequence ID" value="AEJ19006.1"/>
    <property type="molecule type" value="Genomic_DNA"/>
</dbReference>
<evidence type="ECO:0000256" key="1">
    <source>
        <dbReference type="ARBA" id="ARBA00022741"/>
    </source>
</evidence>
<feature type="domain" description="CobQ/CobB/MinD/ParA nucleotide binding" evidence="3">
    <location>
        <begin position="7"/>
        <end position="269"/>
    </location>
</feature>
<dbReference type="GO" id="GO:0005829">
    <property type="term" value="C:cytosol"/>
    <property type="evidence" value="ECO:0007669"/>
    <property type="project" value="TreeGrafter"/>
</dbReference>
<dbReference type="GO" id="GO:0016887">
    <property type="term" value="F:ATP hydrolysis activity"/>
    <property type="evidence" value="ECO:0007669"/>
    <property type="project" value="TreeGrafter"/>
</dbReference>
<accession>F8F1F3</accession>
<dbReference type="Pfam" id="PF01656">
    <property type="entry name" value="CbiA"/>
    <property type="match status" value="1"/>
</dbReference>
<dbReference type="InterPro" id="IPR050625">
    <property type="entry name" value="ParA/MinD_ATPase"/>
</dbReference>
<dbReference type="STRING" id="744872.Spica_0852"/>
<dbReference type="GO" id="GO:0009898">
    <property type="term" value="C:cytoplasmic side of plasma membrane"/>
    <property type="evidence" value="ECO:0007669"/>
    <property type="project" value="TreeGrafter"/>
</dbReference>
<proteinExistence type="predicted"/>
<evidence type="ECO:0000256" key="2">
    <source>
        <dbReference type="ARBA" id="ARBA00022840"/>
    </source>
</evidence>
<dbReference type="InterPro" id="IPR027417">
    <property type="entry name" value="P-loop_NTPase"/>
</dbReference>
<dbReference type="InterPro" id="IPR002586">
    <property type="entry name" value="CobQ/CobB/MinD/ParA_Nub-bd_dom"/>
</dbReference>
<dbReference type="SUPFAM" id="SSF52540">
    <property type="entry name" value="P-loop containing nucleoside triphosphate hydrolases"/>
    <property type="match status" value="1"/>
</dbReference>
<name>F8F1F3_GRAC1</name>
<evidence type="ECO:0000259" key="3">
    <source>
        <dbReference type="Pfam" id="PF01656"/>
    </source>
</evidence>
<evidence type="ECO:0000313" key="4">
    <source>
        <dbReference type="EMBL" id="AEJ19006.1"/>
    </source>
</evidence>
<dbReference type="KEGG" id="scd:Spica_0852"/>
<dbReference type="RefSeq" id="WP_013968317.1">
    <property type="nucleotide sequence ID" value="NC_015732.1"/>
</dbReference>
<dbReference type="OrthoDB" id="9773088at2"/>